<dbReference type="Pfam" id="PF01070">
    <property type="entry name" value="FMN_dh"/>
    <property type="match status" value="1"/>
</dbReference>
<gene>
    <name evidence="9" type="ORF">GJQ55_03125</name>
</gene>
<feature type="binding site" evidence="7">
    <location>
        <begin position="311"/>
        <end position="315"/>
    </location>
    <ligand>
        <name>FMN</name>
        <dbReference type="ChEBI" id="CHEBI:58210"/>
    </ligand>
</feature>
<feature type="binding site" evidence="7">
    <location>
        <position position="27"/>
    </location>
    <ligand>
        <name>glyoxylate</name>
        <dbReference type="ChEBI" id="CHEBI:36655"/>
    </ligand>
</feature>
<organism evidence="9 10">
    <name type="scientific">Venatoribacter cucullus</name>
    <dbReference type="NCBI Taxonomy" id="2661630"/>
    <lineage>
        <taxon>Bacteria</taxon>
        <taxon>Pseudomonadati</taxon>
        <taxon>Pseudomonadota</taxon>
        <taxon>Gammaproteobacteria</taxon>
        <taxon>Oceanospirillales</taxon>
        <taxon>Oceanospirillaceae</taxon>
        <taxon>Venatoribacter</taxon>
    </lineage>
</organism>
<dbReference type="InterPro" id="IPR000262">
    <property type="entry name" value="FMN-dep_DH"/>
</dbReference>
<protein>
    <submittedName>
        <fullName evidence="9">L-lactate dehydrogenase</fullName>
        <ecNumber evidence="9">1.1.1.27</ecNumber>
    </submittedName>
</protein>
<dbReference type="GO" id="GO:0004459">
    <property type="term" value="F:L-lactate dehydrogenase (NAD+) activity"/>
    <property type="evidence" value="ECO:0007669"/>
    <property type="project" value="UniProtKB-EC"/>
</dbReference>
<evidence type="ECO:0000256" key="1">
    <source>
        <dbReference type="ARBA" id="ARBA00001917"/>
    </source>
</evidence>
<dbReference type="PROSITE" id="PS00557">
    <property type="entry name" value="FMN_HYDROXY_ACID_DH_1"/>
    <property type="match status" value="1"/>
</dbReference>
<dbReference type="RefSeq" id="WP_228346065.1">
    <property type="nucleotide sequence ID" value="NZ_CP046056.1"/>
</dbReference>
<dbReference type="PROSITE" id="PS51349">
    <property type="entry name" value="FMN_HYDROXY_ACID_DH_2"/>
    <property type="match status" value="1"/>
</dbReference>
<dbReference type="EMBL" id="CP046056">
    <property type="protein sequence ID" value="QQD23536.1"/>
    <property type="molecule type" value="Genomic_DNA"/>
</dbReference>
<dbReference type="PANTHER" id="PTHR10578">
    <property type="entry name" value="S -2-HYDROXY-ACID OXIDASE-RELATED"/>
    <property type="match status" value="1"/>
</dbReference>
<dbReference type="PIRSF" id="PIRSF000138">
    <property type="entry name" value="Al-hdrx_acd_dh"/>
    <property type="match status" value="1"/>
</dbReference>
<evidence type="ECO:0000256" key="4">
    <source>
        <dbReference type="ARBA" id="ARBA00023002"/>
    </source>
</evidence>
<dbReference type="GO" id="GO:0009060">
    <property type="term" value="P:aerobic respiration"/>
    <property type="evidence" value="ECO:0007669"/>
    <property type="project" value="TreeGrafter"/>
</dbReference>
<feature type="binding site" evidence="7">
    <location>
        <position position="280"/>
    </location>
    <ligand>
        <name>glyoxylate</name>
        <dbReference type="ChEBI" id="CHEBI:36655"/>
    </ligand>
</feature>
<feature type="binding site" evidence="7">
    <location>
        <begin position="334"/>
        <end position="335"/>
    </location>
    <ligand>
        <name>FMN</name>
        <dbReference type="ChEBI" id="CHEBI:58210"/>
    </ligand>
</feature>
<feature type="domain" description="FMN hydroxy acid dehydrogenase" evidence="8">
    <location>
        <begin position="1"/>
        <end position="385"/>
    </location>
</feature>
<feature type="binding site" evidence="7">
    <location>
        <position position="132"/>
    </location>
    <ligand>
        <name>glyoxylate</name>
        <dbReference type="ChEBI" id="CHEBI:36655"/>
    </ligand>
</feature>
<evidence type="ECO:0000313" key="10">
    <source>
        <dbReference type="Proteomes" id="UP000596074"/>
    </source>
</evidence>
<feature type="binding site" evidence="7">
    <location>
        <position position="283"/>
    </location>
    <ligand>
        <name>glyoxylate</name>
        <dbReference type="ChEBI" id="CHEBI:36655"/>
    </ligand>
</feature>
<feature type="binding site" evidence="7">
    <location>
        <position position="158"/>
    </location>
    <ligand>
        <name>FMN</name>
        <dbReference type="ChEBI" id="CHEBI:58210"/>
    </ligand>
</feature>
<evidence type="ECO:0000256" key="5">
    <source>
        <dbReference type="ARBA" id="ARBA00024042"/>
    </source>
</evidence>
<evidence type="ECO:0000256" key="2">
    <source>
        <dbReference type="ARBA" id="ARBA00022630"/>
    </source>
</evidence>
<dbReference type="KEGG" id="vcw:GJQ55_03125"/>
<proteinExistence type="inferred from homology"/>
<feature type="binding site" evidence="7">
    <location>
        <position position="130"/>
    </location>
    <ligand>
        <name>FMN</name>
        <dbReference type="ChEBI" id="CHEBI:58210"/>
    </ligand>
</feature>
<evidence type="ECO:0000259" key="8">
    <source>
        <dbReference type="PROSITE" id="PS51349"/>
    </source>
</evidence>
<dbReference type="Proteomes" id="UP000596074">
    <property type="component" value="Chromosome"/>
</dbReference>
<keyword evidence="2 7" id="KW-0285">Flavoprotein</keyword>
<accession>A0A9X7YND0</accession>
<keyword evidence="3 7" id="KW-0288">FMN</keyword>
<feature type="active site" description="Proton acceptor" evidence="6">
    <location>
        <position position="280"/>
    </location>
</feature>
<keyword evidence="4 9" id="KW-0560">Oxidoreductase</keyword>
<dbReference type="InterPro" id="IPR013785">
    <property type="entry name" value="Aldolase_TIM"/>
</dbReference>
<dbReference type="InterPro" id="IPR012133">
    <property type="entry name" value="Alpha-hydoxy_acid_DH_FMN"/>
</dbReference>
<dbReference type="GO" id="GO:0005886">
    <property type="term" value="C:plasma membrane"/>
    <property type="evidence" value="ECO:0007669"/>
    <property type="project" value="TreeGrafter"/>
</dbReference>
<evidence type="ECO:0000256" key="6">
    <source>
        <dbReference type="PIRSR" id="PIRSR000138-1"/>
    </source>
</evidence>
<comment type="similarity">
    <text evidence="5">Belongs to the FMN-dependent alpha-hydroxy acid dehydrogenase family.</text>
</comment>
<dbReference type="SUPFAM" id="SSF51395">
    <property type="entry name" value="FMN-linked oxidoreductases"/>
    <property type="match status" value="1"/>
</dbReference>
<evidence type="ECO:0000256" key="7">
    <source>
        <dbReference type="PIRSR" id="PIRSR000138-2"/>
    </source>
</evidence>
<dbReference type="InterPro" id="IPR037396">
    <property type="entry name" value="FMN_HAD"/>
</dbReference>
<feature type="binding site" evidence="7">
    <location>
        <begin position="80"/>
        <end position="82"/>
    </location>
    <ligand>
        <name>FMN</name>
        <dbReference type="ChEBI" id="CHEBI:58210"/>
    </ligand>
</feature>
<dbReference type="CDD" id="cd02809">
    <property type="entry name" value="alpha_hydroxyacid_oxid_FMN"/>
    <property type="match status" value="1"/>
</dbReference>
<dbReference type="EC" id="1.1.1.27" evidence="9"/>
<dbReference type="InterPro" id="IPR008259">
    <property type="entry name" value="FMN_hydac_DH_AS"/>
</dbReference>
<dbReference type="GO" id="GO:0010181">
    <property type="term" value="F:FMN binding"/>
    <property type="evidence" value="ECO:0007669"/>
    <property type="project" value="InterPro"/>
</dbReference>
<feature type="binding site" evidence="7">
    <location>
        <position position="167"/>
    </location>
    <ligand>
        <name>glyoxylate</name>
        <dbReference type="ChEBI" id="CHEBI:36655"/>
    </ligand>
</feature>
<keyword evidence="10" id="KW-1185">Reference proteome</keyword>
<name>A0A9X7YND0_9GAMM</name>
<dbReference type="NCBIfam" id="NF008398">
    <property type="entry name" value="PRK11197.1"/>
    <property type="match status" value="1"/>
</dbReference>
<comment type="cofactor">
    <cofactor evidence="1">
        <name>FMN</name>
        <dbReference type="ChEBI" id="CHEBI:58210"/>
    </cofactor>
</comment>
<evidence type="ECO:0000313" key="9">
    <source>
        <dbReference type="EMBL" id="QQD23536.1"/>
    </source>
</evidence>
<dbReference type="FunFam" id="3.20.20.70:FF:000029">
    <property type="entry name" value="L-lactate dehydrogenase"/>
    <property type="match status" value="1"/>
</dbReference>
<dbReference type="Gene3D" id="3.20.20.70">
    <property type="entry name" value="Aldolase class I"/>
    <property type="match status" value="1"/>
</dbReference>
<evidence type="ECO:0000256" key="3">
    <source>
        <dbReference type="ARBA" id="ARBA00022643"/>
    </source>
</evidence>
<sequence>MPLTYPATAADYQQLARQRLPRFLADYLDGGATDEHTLRANDSAWAGIRLRQRVLVNVDQVDTGTTLVGQNCRMPVVLAPVGLAGMMAKRGEVQAVRAANAAGVPFTLSTVGICPLAEVQAASTAPFWFQLYMIRDRERIQSLLQTAWNSGCRTLVFTVDLPVPGMRHRDTRNGLAAQGLRAVALKAQQVLSRPGWLLNVAIGGKPLTFGNLSDAVPGARSLDAFKAWVDAQFDPTVTWEDITWLRGQWRGKLLLKGILDADDARHAVACGADGIVVSNHGGRQLDGVAATASKLPDIVAAVGGQTEILVDGGIRSGVDVFRALALGANGVMIGRPWAWALAAGGEAALTSLLHSWQQELRLAMMMTGTTRITDIGTEHLDNGTV</sequence>
<feature type="binding site" evidence="7">
    <location>
        <position position="109"/>
    </location>
    <ligand>
        <name>FMN</name>
        <dbReference type="ChEBI" id="CHEBI:58210"/>
    </ligand>
</feature>
<feature type="binding site" evidence="7">
    <location>
        <position position="278"/>
    </location>
    <ligand>
        <name>FMN</name>
        <dbReference type="ChEBI" id="CHEBI:58210"/>
    </ligand>
</feature>
<feature type="binding site" evidence="7">
    <location>
        <position position="256"/>
    </location>
    <ligand>
        <name>FMN</name>
        <dbReference type="ChEBI" id="CHEBI:58210"/>
    </ligand>
</feature>
<dbReference type="AlphaFoldDB" id="A0A9X7YND0"/>
<reference evidence="9 10" key="1">
    <citation type="submission" date="2019-11" db="EMBL/GenBank/DDBJ databases">
        <title>Venatorbacter sp. nov. a predator of Campylobacter and other Gram-negative bacteria.</title>
        <authorList>
            <person name="Saeedi A."/>
            <person name="Cummings N.J."/>
            <person name="Connerton I.F."/>
            <person name="Connerton P.L."/>
        </authorList>
    </citation>
    <scope>NUCLEOTIDE SEQUENCE [LARGE SCALE GENOMIC DNA]</scope>
    <source>
        <strain evidence="9">XL5</strain>
    </source>
</reference>
<dbReference type="PANTHER" id="PTHR10578:SF85">
    <property type="entry name" value="L-LACTATE DEHYDROGENASE"/>
    <property type="match status" value="1"/>
</dbReference>